<dbReference type="InterPro" id="IPR029056">
    <property type="entry name" value="Ribokinase-like"/>
</dbReference>
<evidence type="ECO:0000313" key="15">
    <source>
        <dbReference type="EMBL" id="AZS38022.1"/>
    </source>
</evidence>
<dbReference type="GO" id="GO:0046872">
    <property type="term" value="F:metal ion binding"/>
    <property type="evidence" value="ECO:0007669"/>
    <property type="project" value="UniProtKB-KW"/>
</dbReference>
<dbReference type="Pfam" id="PF01156">
    <property type="entry name" value="IU_nuc_hydro"/>
    <property type="match status" value="1"/>
</dbReference>
<accession>A0A3S9WDA6</accession>
<feature type="active site" description="Proton acceptor" evidence="12">
    <location>
        <position position="257"/>
    </location>
</feature>
<dbReference type="InterPro" id="IPR036452">
    <property type="entry name" value="Ribo_hydro-like"/>
</dbReference>
<keyword evidence="10 12" id="KW-0630">Potassium</keyword>
<proteinExistence type="inferred from homology"/>
<keyword evidence="5 12" id="KW-0479">Metal-binding</keyword>
<dbReference type="HAMAP" id="MF_01987">
    <property type="entry name" value="Ribokinase"/>
    <property type="match status" value="1"/>
</dbReference>
<evidence type="ECO:0000256" key="1">
    <source>
        <dbReference type="ARBA" id="ARBA00005380"/>
    </source>
</evidence>
<dbReference type="GO" id="GO:0016799">
    <property type="term" value="F:hydrolase activity, hydrolyzing N-glycosyl compounds"/>
    <property type="evidence" value="ECO:0007669"/>
    <property type="project" value="InterPro"/>
</dbReference>
<evidence type="ECO:0000256" key="3">
    <source>
        <dbReference type="ARBA" id="ARBA00016943"/>
    </source>
</evidence>
<gene>
    <name evidence="12 15" type="primary">rbsK</name>
    <name evidence="15" type="ORF">CVS47_02672</name>
</gene>
<feature type="binding site" evidence="12">
    <location>
        <position position="290"/>
    </location>
    <ligand>
        <name>K(+)</name>
        <dbReference type="ChEBI" id="CHEBI:29103"/>
    </ligand>
</feature>
<evidence type="ECO:0000259" key="14">
    <source>
        <dbReference type="Pfam" id="PF01156"/>
    </source>
</evidence>
<evidence type="ECO:0000259" key="13">
    <source>
        <dbReference type="Pfam" id="PF00294"/>
    </source>
</evidence>
<feature type="binding site" evidence="12">
    <location>
        <begin position="256"/>
        <end position="257"/>
    </location>
    <ligand>
        <name>ATP</name>
        <dbReference type="ChEBI" id="CHEBI:30616"/>
    </ligand>
</feature>
<evidence type="ECO:0000256" key="4">
    <source>
        <dbReference type="ARBA" id="ARBA00022679"/>
    </source>
</evidence>
<keyword evidence="4 12" id="KW-0808">Transferase</keyword>
<dbReference type="InterPro" id="IPR002139">
    <property type="entry name" value="Ribo/fructo_kinase"/>
</dbReference>
<feature type="binding site" evidence="12">
    <location>
        <position position="296"/>
    </location>
    <ligand>
        <name>K(+)</name>
        <dbReference type="ChEBI" id="CHEBI:29103"/>
    </ligand>
</feature>
<dbReference type="GO" id="GO:0005829">
    <property type="term" value="C:cytosol"/>
    <property type="evidence" value="ECO:0007669"/>
    <property type="project" value="TreeGrafter"/>
</dbReference>
<feature type="binding site" evidence="12">
    <location>
        <position position="253"/>
    </location>
    <ligand>
        <name>K(+)</name>
        <dbReference type="ChEBI" id="CHEBI:29103"/>
    </ligand>
</feature>
<comment type="cofactor">
    <cofactor evidence="12">
        <name>Mg(2+)</name>
        <dbReference type="ChEBI" id="CHEBI:18420"/>
    </cofactor>
    <text evidence="12">Requires a divalent cation, most likely magnesium in vivo, as an electrophilic catalyst to aid phosphoryl group transfer. It is the chelate of the metal and the nucleotide that is the actual substrate.</text>
</comment>
<feature type="domain" description="Inosine/uridine-preferring nucleoside hydrolase" evidence="14">
    <location>
        <begin position="332"/>
        <end position="627"/>
    </location>
</feature>
<dbReference type="EMBL" id="CP031423">
    <property type="protein sequence ID" value="AZS38022.1"/>
    <property type="molecule type" value="Genomic_DNA"/>
</dbReference>
<dbReference type="InterPro" id="IPR011611">
    <property type="entry name" value="PfkB_dom"/>
</dbReference>
<evidence type="ECO:0000256" key="12">
    <source>
        <dbReference type="HAMAP-Rule" id="MF_01987"/>
    </source>
</evidence>
<dbReference type="InterPro" id="IPR011877">
    <property type="entry name" value="Ribokinase"/>
</dbReference>
<dbReference type="SUPFAM" id="SSF53590">
    <property type="entry name" value="Nucleoside hydrolase"/>
    <property type="match status" value="1"/>
</dbReference>
<comment type="subunit">
    <text evidence="12">Homodimer.</text>
</comment>
<comment type="function">
    <text evidence="12">Catalyzes the phosphorylation of ribose at O-5 in a reaction requiring ATP and magnesium. The resulting D-ribose-5-phosphate can then be used either for sythesis of nucleotides, histidine, and tryptophan, or as a component of the pentose phosphate pathway.</text>
</comment>
<dbReference type="CDD" id="cd01174">
    <property type="entry name" value="ribokinase"/>
    <property type="match status" value="1"/>
</dbReference>
<dbReference type="GO" id="GO:0004747">
    <property type="term" value="F:ribokinase activity"/>
    <property type="evidence" value="ECO:0007669"/>
    <property type="project" value="UniProtKB-UniRule"/>
</dbReference>
<dbReference type="InterPro" id="IPR001910">
    <property type="entry name" value="Inosine/uridine_hydrolase_dom"/>
</dbReference>
<organism evidence="15 16">
    <name type="scientific">Microbacterium lemovicicum</name>
    <dbReference type="NCBI Taxonomy" id="1072463"/>
    <lineage>
        <taxon>Bacteria</taxon>
        <taxon>Bacillati</taxon>
        <taxon>Actinomycetota</taxon>
        <taxon>Actinomycetes</taxon>
        <taxon>Micrococcales</taxon>
        <taxon>Microbacteriaceae</taxon>
        <taxon>Microbacterium</taxon>
    </lineage>
</organism>
<dbReference type="KEGG" id="mlv:CVS47_02672"/>
<dbReference type="PANTHER" id="PTHR10584">
    <property type="entry name" value="SUGAR KINASE"/>
    <property type="match status" value="1"/>
</dbReference>
<evidence type="ECO:0000256" key="6">
    <source>
        <dbReference type="ARBA" id="ARBA00022741"/>
    </source>
</evidence>
<feature type="binding site" evidence="12">
    <location>
        <position position="142"/>
    </location>
    <ligand>
        <name>substrate</name>
    </ligand>
</feature>
<dbReference type="RefSeq" id="WP_241240155.1">
    <property type="nucleotide sequence ID" value="NZ_CP031423.1"/>
</dbReference>
<keyword evidence="9 12" id="KW-0460">Magnesium</keyword>
<dbReference type="PANTHER" id="PTHR10584:SF166">
    <property type="entry name" value="RIBOKINASE"/>
    <property type="match status" value="1"/>
</dbReference>
<feature type="binding site" evidence="12">
    <location>
        <position position="292"/>
    </location>
    <ligand>
        <name>K(+)</name>
        <dbReference type="ChEBI" id="CHEBI:29103"/>
    </ligand>
</feature>
<evidence type="ECO:0000256" key="10">
    <source>
        <dbReference type="ARBA" id="ARBA00022958"/>
    </source>
</evidence>
<comment type="pathway">
    <text evidence="12">Carbohydrate metabolism; D-ribose degradation; D-ribose 5-phosphate from beta-D-ribopyranose: step 2/2.</text>
</comment>
<evidence type="ECO:0000256" key="9">
    <source>
        <dbReference type="ARBA" id="ARBA00022842"/>
    </source>
</evidence>
<feature type="binding site" evidence="12">
    <location>
        <begin position="39"/>
        <end position="43"/>
    </location>
    <ligand>
        <name>substrate</name>
    </ligand>
</feature>
<dbReference type="Pfam" id="PF00294">
    <property type="entry name" value="PfkB"/>
    <property type="match status" value="1"/>
</dbReference>
<comment type="similarity">
    <text evidence="12">Belongs to the carbohydrate kinase PfkB family. Ribokinase subfamily.</text>
</comment>
<dbReference type="PROSITE" id="PS00584">
    <property type="entry name" value="PFKB_KINASES_2"/>
    <property type="match status" value="1"/>
</dbReference>
<dbReference type="UniPathway" id="UPA00916">
    <property type="reaction ID" value="UER00889"/>
</dbReference>
<dbReference type="Gene3D" id="3.40.1190.20">
    <property type="match status" value="1"/>
</dbReference>
<evidence type="ECO:0000256" key="5">
    <source>
        <dbReference type="ARBA" id="ARBA00022723"/>
    </source>
</evidence>
<keyword evidence="11 12" id="KW-0119">Carbohydrate metabolism</keyword>
<dbReference type="GO" id="GO:0005524">
    <property type="term" value="F:ATP binding"/>
    <property type="evidence" value="ECO:0007669"/>
    <property type="project" value="UniProtKB-UniRule"/>
</dbReference>
<comment type="subcellular location">
    <subcellularLocation>
        <location evidence="12">Cytoplasm</location>
    </subcellularLocation>
</comment>
<dbReference type="Proteomes" id="UP000276888">
    <property type="component" value="Chromosome"/>
</dbReference>
<evidence type="ECO:0000256" key="7">
    <source>
        <dbReference type="ARBA" id="ARBA00022777"/>
    </source>
</evidence>
<protein>
    <recommendedName>
        <fullName evidence="3 12">Ribokinase</fullName>
        <shortName evidence="12">RK</shortName>
        <ecNumber evidence="2 12">2.7.1.15</ecNumber>
    </recommendedName>
</protein>
<name>A0A3S9WDA6_9MICO</name>
<dbReference type="AlphaFoldDB" id="A0A3S9WDA6"/>
<keyword evidence="6 12" id="KW-0547">Nucleotide-binding</keyword>
<feature type="binding site" evidence="12">
    <location>
        <position position="287"/>
    </location>
    <ligand>
        <name>K(+)</name>
        <dbReference type="ChEBI" id="CHEBI:29103"/>
    </ligand>
</feature>
<comment type="caution">
    <text evidence="12">Lacks conserved residue(s) required for the propagation of feature annotation.</text>
</comment>
<dbReference type="Gene3D" id="3.90.245.10">
    <property type="entry name" value="Ribonucleoside hydrolase-like"/>
    <property type="match status" value="1"/>
</dbReference>
<keyword evidence="12" id="KW-0963">Cytoplasm</keyword>
<dbReference type="InterPro" id="IPR002173">
    <property type="entry name" value="Carboh/pur_kinase_PfkB_CS"/>
</dbReference>
<dbReference type="SUPFAM" id="SSF53613">
    <property type="entry name" value="Ribokinase-like"/>
    <property type="match status" value="1"/>
</dbReference>
<feature type="binding site" evidence="12">
    <location>
        <begin position="224"/>
        <end position="229"/>
    </location>
    <ligand>
        <name>ATP</name>
        <dbReference type="ChEBI" id="CHEBI:30616"/>
    </ligand>
</feature>
<comment type="activity regulation">
    <text evidence="12">Activated by a monovalent cation that binds near, but not in, the active site. The most likely occupant of the site in vivo is potassium. Ion binding induces a conformational change that may alter substrate affinity.</text>
</comment>
<keyword evidence="16" id="KW-1185">Reference proteome</keyword>
<dbReference type="PRINTS" id="PR00990">
    <property type="entry name" value="RIBOKINASE"/>
</dbReference>
<dbReference type="EC" id="2.7.1.15" evidence="2 12"/>
<feature type="domain" description="Carbohydrate kinase PfkB" evidence="13">
    <location>
        <begin position="2"/>
        <end position="299"/>
    </location>
</feature>
<feature type="binding site" evidence="12">
    <location>
        <position position="251"/>
    </location>
    <ligand>
        <name>K(+)</name>
        <dbReference type="ChEBI" id="CHEBI:29103"/>
    </ligand>
</feature>
<feature type="binding site" evidence="12">
    <location>
        <position position="186"/>
    </location>
    <ligand>
        <name>ATP</name>
        <dbReference type="ChEBI" id="CHEBI:30616"/>
    </ligand>
</feature>
<keyword evidence="7 12" id="KW-0418">Kinase</keyword>
<keyword evidence="8 12" id="KW-0067">ATP-binding</keyword>
<evidence type="ECO:0000256" key="8">
    <source>
        <dbReference type="ARBA" id="ARBA00022840"/>
    </source>
</evidence>
<comment type="catalytic activity">
    <reaction evidence="12">
        <text>D-ribose + ATP = D-ribose 5-phosphate + ADP + H(+)</text>
        <dbReference type="Rhea" id="RHEA:13697"/>
        <dbReference type="ChEBI" id="CHEBI:15378"/>
        <dbReference type="ChEBI" id="CHEBI:30616"/>
        <dbReference type="ChEBI" id="CHEBI:47013"/>
        <dbReference type="ChEBI" id="CHEBI:78346"/>
        <dbReference type="ChEBI" id="CHEBI:456216"/>
        <dbReference type="EC" id="2.7.1.15"/>
    </reaction>
</comment>
<evidence type="ECO:0000256" key="2">
    <source>
        <dbReference type="ARBA" id="ARBA00012035"/>
    </source>
</evidence>
<dbReference type="GO" id="GO:0019303">
    <property type="term" value="P:D-ribose catabolic process"/>
    <property type="evidence" value="ECO:0007669"/>
    <property type="project" value="UniProtKB-UniRule"/>
</dbReference>
<sequence>MSGIVVLGSANMDLVVRQPRPAHPGETMSGSSFATGPGGKGLNQAVAAARAGAEVAFIGCVGPDDFGARLTRVLDEAGIDASAVRVVAEPIDRATTGIAAISVTDDGENSIVVVPGANGDDELTETDAAAIGRAQFLLVQLERPLPLVRRALETARESGVRTVLTPAPATTEAAALIPLADIVVPNEGEAAMLSGLADPDADASARALSGRASKGDGTGLAVVTLGERGAVVARGGEIVHRVGARRVDAVDTTGAGDTFVGALIAWLAGGAELEEALEAAAAAAAIAVTREGAAASMPSRDEIEAALGGDASVADAAPRPVERRSAAIPAPVYLDTDLGIDDALALGYLLAHPGVEVVGVGSVHGNLDAPQAARNVLDLLALTTGRGIPVAVGASDPLAGPFAGGAPHVHGDNGIGGVVLDRSPDEPVSEDAADLLIRLAHEHAGRLRVVAIGPLTNLAVALERDPAIAGLLDGVWVMGGAALVPGNITPTAEANIFHDPEAAQVVLEADWPVVLVPLDVTMQNRFTSGDRAALTAAPGAAARAIGEMLALYEEFYTPIFGAPDVALHDPLAAALAAGGVRSALAPRVRVVVDTTHGPGRGQTICDFRGMYRGHPVPSGPTVEVVLELTEPFAPELRARLLELR</sequence>
<reference evidence="15 16" key="1">
    <citation type="submission" date="2018-08" db="EMBL/GenBank/DDBJ databases">
        <title>Microbacterium lemovicicum sp. nov., a bacterium isolated from a natural uranium-rich soil.</title>
        <authorList>
            <person name="ORTET P."/>
        </authorList>
    </citation>
    <scope>NUCLEOTIDE SEQUENCE [LARGE SCALE GENOMIC DNA]</scope>
    <source>
        <strain evidence="15 16">Viu22</strain>
    </source>
</reference>
<evidence type="ECO:0000313" key="16">
    <source>
        <dbReference type="Proteomes" id="UP000276888"/>
    </source>
</evidence>
<comment type="similarity">
    <text evidence="1">Belongs to the carbohydrate kinase pfkB family.</text>
</comment>
<evidence type="ECO:0000256" key="11">
    <source>
        <dbReference type="ARBA" id="ARBA00023277"/>
    </source>
</evidence>
<feature type="binding site" evidence="12">
    <location>
        <begin position="11"/>
        <end position="13"/>
    </location>
    <ligand>
        <name>substrate</name>
    </ligand>
</feature>
<feature type="binding site" evidence="12">
    <location>
        <position position="257"/>
    </location>
    <ligand>
        <name>substrate</name>
    </ligand>
</feature>